<proteinExistence type="predicted"/>
<comment type="caution">
    <text evidence="1">The sequence shown here is derived from an EMBL/GenBank/DDBJ whole genome shotgun (WGS) entry which is preliminary data.</text>
</comment>
<dbReference type="AlphaFoldDB" id="A0AAV6IKR7"/>
<protein>
    <submittedName>
        <fullName evidence="1">Uncharacterized protein</fullName>
    </submittedName>
</protein>
<reference evidence="1" key="1">
    <citation type="submission" date="2020-08" db="EMBL/GenBank/DDBJ databases">
        <title>Plant Genome Project.</title>
        <authorList>
            <person name="Zhang R.-G."/>
        </authorList>
    </citation>
    <scope>NUCLEOTIDE SEQUENCE</scope>
    <source>
        <strain evidence="1">WSP0</strain>
        <tissue evidence="1">Leaf</tissue>
    </source>
</reference>
<dbReference type="EMBL" id="JACTNZ010000010">
    <property type="protein sequence ID" value="KAG5529238.1"/>
    <property type="molecule type" value="Genomic_DNA"/>
</dbReference>
<keyword evidence="2" id="KW-1185">Reference proteome</keyword>
<organism evidence="1 2">
    <name type="scientific">Rhododendron griersonianum</name>
    <dbReference type="NCBI Taxonomy" id="479676"/>
    <lineage>
        <taxon>Eukaryota</taxon>
        <taxon>Viridiplantae</taxon>
        <taxon>Streptophyta</taxon>
        <taxon>Embryophyta</taxon>
        <taxon>Tracheophyta</taxon>
        <taxon>Spermatophyta</taxon>
        <taxon>Magnoliopsida</taxon>
        <taxon>eudicotyledons</taxon>
        <taxon>Gunneridae</taxon>
        <taxon>Pentapetalae</taxon>
        <taxon>asterids</taxon>
        <taxon>Ericales</taxon>
        <taxon>Ericaceae</taxon>
        <taxon>Ericoideae</taxon>
        <taxon>Rhodoreae</taxon>
        <taxon>Rhododendron</taxon>
    </lineage>
</organism>
<sequence length="157" mass="18478">MRCSERMDMVIALLMGQEFHEVQCTRRMRAHQRRASTVDEIIRQVQEKAAGQVMDKMSIFTKTRDPNDSDVKDFVEFHEVQFTRRMRAHQRSSTKCSVPEECGPIRGEIEYRLTGEVEKKLNEKFMAQWKHMEARMDLCESQAGVDAFKQVEEYPTL</sequence>
<evidence type="ECO:0000313" key="2">
    <source>
        <dbReference type="Proteomes" id="UP000823749"/>
    </source>
</evidence>
<accession>A0AAV6IKR7</accession>
<gene>
    <name evidence="1" type="ORF">RHGRI_029812</name>
</gene>
<dbReference type="Proteomes" id="UP000823749">
    <property type="component" value="Chromosome 10"/>
</dbReference>
<name>A0AAV6IKR7_9ERIC</name>
<evidence type="ECO:0000313" key="1">
    <source>
        <dbReference type="EMBL" id="KAG5529238.1"/>
    </source>
</evidence>